<dbReference type="AlphaFoldDB" id="X1BR74"/>
<evidence type="ECO:0000313" key="1">
    <source>
        <dbReference type="EMBL" id="GAG97540.1"/>
    </source>
</evidence>
<dbReference type="InterPro" id="IPR029006">
    <property type="entry name" value="ADF-H/Gelsolin-like_dom_sf"/>
</dbReference>
<dbReference type="SUPFAM" id="SSF55753">
    <property type="entry name" value="Actin depolymerizing proteins"/>
    <property type="match status" value="1"/>
</dbReference>
<gene>
    <name evidence="1" type="ORF">S01H4_43268</name>
</gene>
<proteinExistence type="predicted"/>
<evidence type="ECO:0008006" key="2">
    <source>
        <dbReference type="Google" id="ProtNLM"/>
    </source>
</evidence>
<dbReference type="EMBL" id="BART01023852">
    <property type="protein sequence ID" value="GAG97540.1"/>
    <property type="molecule type" value="Genomic_DNA"/>
</dbReference>
<sequence length="73" mass="8592">MIILYQFDNDSGGFEEVEIKENTPLFEILDSDKILLFVDIHDKKVWMWEGKNTSTRMKFISAQEAPKIRNHSC</sequence>
<dbReference type="Gene3D" id="3.40.20.10">
    <property type="entry name" value="Severin"/>
    <property type="match status" value="1"/>
</dbReference>
<comment type="caution">
    <text evidence="1">The sequence shown here is derived from an EMBL/GenBank/DDBJ whole genome shotgun (WGS) entry which is preliminary data.</text>
</comment>
<accession>X1BR74</accession>
<reference evidence="1" key="1">
    <citation type="journal article" date="2014" name="Front. Microbiol.">
        <title>High frequency of phylogenetically diverse reductive dehalogenase-homologous genes in deep subseafloor sedimentary metagenomes.</title>
        <authorList>
            <person name="Kawai M."/>
            <person name="Futagami T."/>
            <person name="Toyoda A."/>
            <person name="Takaki Y."/>
            <person name="Nishi S."/>
            <person name="Hori S."/>
            <person name="Arai W."/>
            <person name="Tsubouchi T."/>
            <person name="Morono Y."/>
            <person name="Uchiyama I."/>
            <person name="Ito T."/>
            <person name="Fujiyama A."/>
            <person name="Inagaki F."/>
            <person name="Takami H."/>
        </authorList>
    </citation>
    <scope>NUCLEOTIDE SEQUENCE</scope>
    <source>
        <strain evidence="1">Expedition CK06-06</strain>
    </source>
</reference>
<protein>
    <recommendedName>
        <fullName evidence="2">Gelsolin-like domain-containing protein</fullName>
    </recommendedName>
</protein>
<name>X1BR74_9ZZZZ</name>
<organism evidence="1">
    <name type="scientific">marine sediment metagenome</name>
    <dbReference type="NCBI Taxonomy" id="412755"/>
    <lineage>
        <taxon>unclassified sequences</taxon>
        <taxon>metagenomes</taxon>
        <taxon>ecological metagenomes</taxon>
    </lineage>
</organism>